<gene>
    <name evidence="2" type="ORF">CRG98_007185</name>
</gene>
<comment type="caution">
    <text evidence="2">The sequence shown here is derived from an EMBL/GenBank/DDBJ whole genome shotgun (WGS) entry which is preliminary data.</text>
</comment>
<feature type="non-terminal residue" evidence="2">
    <location>
        <position position="207"/>
    </location>
</feature>
<evidence type="ECO:0000313" key="3">
    <source>
        <dbReference type="Proteomes" id="UP000233551"/>
    </source>
</evidence>
<organism evidence="2 3">
    <name type="scientific">Punica granatum</name>
    <name type="common">Pomegranate</name>
    <dbReference type="NCBI Taxonomy" id="22663"/>
    <lineage>
        <taxon>Eukaryota</taxon>
        <taxon>Viridiplantae</taxon>
        <taxon>Streptophyta</taxon>
        <taxon>Embryophyta</taxon>
        <taxon>Tracheophyta</taxon>
        <taxon>Spermatophyta</taxon>
        <taxon>Magnoliopsida</taxon>
        <taxon>eudicotyledons</taxon>
        <taxon>Gunneridae</taxon>
        <taxon>Pentapetalae</taxon>
        <taxon>rosids</taxon>
        <taxon>malvids</taxon>
        <taxon>Myrtales</taxon>
        <taxon>Lythraceae</taxon>
        <taxon>Punica</taxon>
    </lineage>
</organism>
<dbReference type="STRING" id="22663.A0A2I0KVF5"/>
<proteinExistence type="predicted"/>
<reference evidence="2 3" key="1">
    <citation type="submission" date="2017-11" db="EMBL/GenBank/DDBJ databases">
        <title>De-novo sequencing of pomegranate (Punica granatum L.) genome.</title>
        <authorList>
            <person name="Akparov Z."/>
            <person name="Amiraslanov A."/>
            <person name="Hajiyeva S."/>
            <person name="Abbasov M."/>
            <person name="Kaur K."/>
            <person name="Hamwieh A."/>
            <person name="Solovyev V."/>
            <person name="Salamov A."/>
            <person name="Braich B."/>
            <person name="Kosarev P."/>
            <person name="Mahmoud A."/>
            <person name="Hajiyev E."/>
            <person name="Babayeva S."/>
            <person name="Izzatullayeva V."/>
            <person name="Mammadov A."/>
            <person name="Mammadov A."/>
            <person name="Sharifova S."/>
            <person name="Ojaghi J."/>
            <person name="Eynullazada K."/>
            <person name="Bayramov B."/>
            <person name="Abdulazimova A."/>
            <person name="Shahmuradov I."/>
        </authorList>
    </citation>
    <scope>NUCLEOTIDE SEQUENCE [LARGE SCALE GENOMIC DNA]</scope>
    <source>
        <strain evidence="3">cv. AG2017</strain>
        <tissue evidence="2">Leaf</tissue>
    </source>
</reference>
<dbReference type="AlphaFoldDB" id="A0A2I0KVF5"/>
<keyword evidence="3" id="KW-1185">Reference proteome</keyword>
<feature type="region of interest" description="Disordered" evidence="1">
    <location>
        <begin position="1"/>
        <end position="38"/>
    </location>
</feature>
<protein>
    <submittedName>
        <fullName evidence="2">Uncharacterized protein</fullName>
    </submittedName>
</protein>
<sequence length="207" mass="22237">MAEPCKHHFPTHSSQSPFHSTPPPPSYNLTPKSSLSTPSSLLNSPSLLSPYRPELPVMALCGAGLSWGVDGVEAGCSRRNLSTVLVGLGPSRSYFNGPSLVSIPRQFGKLWCCSSGKSGSALESKVGPDAKNGPSVSLEEELEHVMRFKMSDFKVLNSVSIGLGGRADEMVFEAMVKDPKSPLNDTKVVLRRLTSAQAKRRGKRAIE</sequence>
<feature type="compositionally biased region" description="Low complexity" evidence="1">
    <location>
        <begin position="28"/>
        <end position="38"/>
    </location>
</feature>
<evidence type="ECO:0000256" key="1">
    <source>
        <dbReference type="SAM" id="MobiDB-lite"/>
    </source>
</evidence>
<accession>A0A2I0KVF5</accession>
<name>A0A2I0KVF5_PUNGR</name>
<dbReference type="EMBL" id="PGOL01000327">
    <property type="protein sequence ID" value="PKI72439.1"/>
    <property type="molecule type" value="Genomic_DNA"/>
</dbReference>
<dbReference type="Proteomes" id="UP000233551">
    <property type="component" value="Unassembled WGS sequence"/>
</dbReference>
<evidence type="ECO:0000313" key="2">
    <source>
        <dbReference type="EMBL" id="PKI72439.1"/>
    </source>
</evidence>